<dbReference type="EMBL" id="DTCM01000052">
    <property type="protein sequence ID" value="HGL40818.1"/>
    <property type="molecule type" value="Genomic_DNA"/>
</dbReference>
<dbReference type="InterPro" id="IPR040841">
    <property type="entry name" value="Luciferase_dom"/>
</dbReference>
<dbReference type="PANTHER" id="PTHR38695:SF1">
    <property type="entry name" value="AMINO ACID PERMEASE_ SLC12A DOMAIN-CONTAINING PROTEIN"/>
    <property type="match status" value="1"/>
</dbReference>
<feature type="domain" description="Luciferase" evidence="1">
    <location>
        <begin position="179"/>
        <end position="246"/>
    </location>
</feature>
<evidence type="ECO:0000259" key="1">
    <source>
        <dbReference type="Pfam" id="PF17648"/>
    </source>
</evidence>
<organism evidence="3">
    <name type="scientific">Caldiarchaeum subterraneum</name>
    <dbReference type="NCBI Taxonomy" id="311458"/>
    <lineage>
        <taxon>Archaea</taxon>
        <taxon>Nitrososphaerota</taxon>
        <taxon>Candidatus Caldarchaeales</taxon>
        <taxon>Candidatus Caldarchaeaceae</taxon>
        <taxon>Candidatus Caldarchaeum</taxon>
    </lineage>
</organism>
<protein>
    <recommendedName>
        <fullName evidence="1">Luciferase domain-containing protein</fullName>
    </recommendedName>
</protein>
<evidence type="ECO:0000313" key="3">
    <source>
        <dbReference type="EMBL" id="HGN89730.1"/>
    </source>
</evidence>
<dbReference type="AlphaFoldDB" id="A0A7C4I095"/>
<dbReference type="Pfam" id="PF17648">
    <property type="entry name" value="Luciferase"/>
    <property type="match status" value="1"/>
</dbReference>
<name>A0A7C4I095_CALS0</name>
<dbReference type="EMBL" id="DTAD01000014">
    <property type="protein sequence ID" value="HGN89730.1"/>
    <property type="molecule type" value="Genomic_DNA"/>
</dbReference>
<sequence length="263" mass="29356">MAHYLVSARAKNGALRRVRQLLDEGVIASMRPFGQALNFSLRTMRYDLRGNLLWEEEDHCIPPLAMERETVLDKYFDIVSIEPVNRGEGWSKLSFYPSVWTIFSGLPERRGEKPLTRKGMPHQQLTQNSDAKTYRSLAELLFSLPGVREEMSAVSVPGARALVLDEKEPPGPSDAFMAGREFAHLHPPGDGSLHLMAPPNWVDEIIGKGWGEKHPAAGLLIPENALMIYAPKNEAEATTVYEIVLLSYWRAKGLEVPGPRSLG</sequence>
<reference evidence="3" key="1">
    <citation type="journal article" date="2020" name="mSystems">
        <title>Genome- and Community-Level Interaction Insights into Carbon Utilization and Element Cycling Functions of Hydrothermarchaeota in Hydrothermal Sediment.</title>
        <authorList>
            <person name="Zhou Z."/>
            <person name="Liu Y."/>
            <person name="Xu W."/>
            <person name="Pan J."/>
            <person name="Luo Z.H."/>
            <person name="Li M."/>
        </authorList>
    </citation>
    <scope>NUCLEOTIDE SEQUENCE [LARGE SCALE GENOMIC DNA]</scope>
    <source>
        <strain evidence="3">SpSt-613</strain>
        <strain evidence="2">SpSt-669</strain>
    </source>
</reference>
<dbReference type="InterPro" id="IPR048273">
    <property type="entry name" value="Luciferase"/>
</dbReference>
<comment type="caution">
    <text evidence="3">The sequence shown here is derived from an EMBL/GenBank/DDBJ whole genome shotgun (WGS) entry which is preliminary data.</text>
</comment>
<evidence type="ECO:0000313" key="2">
    <source>
        <dbReference type="EMBL" id="HGL40818.1"/>
    </source>
</evidence>
<dbReference type="PANTHER" id="PTHR38695">
    <property type="entry name" value="AMINO ACID PERMEASE_ SLC12A DOMAIN-CONTAINING PROTEIN"/>
    <property type="match status" value="1"/>
</dbReference>
<accession>A0A7C4I095</accession>
<proteinExistence type="predicted"/>
<gene>
    <name evidence="3" type="ORF">ENT82_01165</name>
    <name evidence="2" type="ORF">ENU43_04045</name>
</gene>